<protein>
    <submittedName>
        <fullName evidence="1">Uncharacterized protein</fullName>
    </submittedName>
</protein>
<keyword evidence="2" id="KW-1185">Reference proteome</keyword>
<gene>
    <name evidence="1" type="ORF">BDN72DRAFT_963008</name>
</gene>
<evidence type="ECO:0000313" key="1">
    <source>
        <dbReference type="EMBL" id="TFK64738.1"/>
    </source>
</evidence>
<dbReference type="EMBL" id="ML208463">
    <property type="protein sequence ID" value="TFK64738.1"/>
    <property type="molecule type" value="Genomic_DNA"/>
</dbReference>
<dbReference type="Proteomes" id="UP000308600">
    <property type="component" value="Unassembled WGS sequence"/>
</dbReference>
<name>A0ACD3AGE4_9AGAR</name>
<evidence type="ECO:0000313" key="2">
    <source>
        <dbReference type="Proteomes" id="UP000308600"/>
    </source>
</evidence>
<reference evidence="1 2" key="1">
    <citation type="journal article" date="2019" name="Nat. Ecol. Evol.">
        <title>Megaphylogeny resolves global patterns of mushroom evolution.</title>
        <authorList>
            <person name="Varga T."/>
            <person name="Krizsan K."/>
            <person name="Foldi C."/>
            <person name="Dima B."/>
            <person name="Sanchez-Garcia M."/>
            <person name="Sanchez-Ramirez S."/>
            <person name="Szollosi G.J."/>
            <person name="Szarkandi J.G."/>
            <person name="Papp V."/>
            <person name="Albert L."/>
            <person name="Andreopoulos W."/>
            <person name="Angelini C."/>
            <person name="Antonin V."/>
            <person name="Barry K.W."/>
            <person name="Bougher N.L."/>
            <person name="Buchanan P."/>
            <person name="Buyck B."/>
            <person name="Bense V."/>
            <person name="Catcheside P."/>
            <person name="Chovatia M."/>
            <person name="Cooper J."/>
            <person name="Damon W."/>
            <person name="Desjardin D."/>
            <person name="Finy P."/>
            <person name="Geml J."/>
            <person name="Haridas S."/>
            <person name="Hughes K."/>
            <person name="Justo A."/>
            <person name="Karasinski D."/>
            <person name="Kautmanova I."/>
            <person name="Kiss B."/>
            <person name="Kocsube S."/>
            <person name="Kotiranta H."/>
            <person name="LaButti K.M."/>
            <person name="Lechner B.E."/>
            <person name="Liimatainen K."/>
            <person name="Lipzen A."/>
            <person name="Lukacs Z."/>
            <person name="Mihaltcheva S."/>
            <person name="Morgado L.N."/>
            <person name="Niskanen T."/>
            <person name="Noordeloos M.E."/>
            <person name="Ohm R.A."/>
            <person name="Ortiz-Santana B."/>
            <person name="Ovrebo C."/>
            <person name="Racz N."/>
            <person name="Riley R."/>
            <person name="Savchenko A."/>
            <person name="Shiryaev A."/>
            <person name="Soop K."/>
            <person name="Spirin V."/>
            <person name="Szebenyi C."/>
            <person name="Tomsovsky M."/>
            <person name="Tulloss R.E."/>
            <person name="Uehling J."/>
            <person name="Grigoriev I.V."/>
            <person name="Vagvolgyi C."/>
            <person name="Papp T."/>
            <person name="Martin F.M."/>
            <person name="Miettinen O."/>
            <person name="Hibbett D.S."/>
            <person name="Nagy L.G."/>
        </authorList>
    </citation>
    <scope>NUCLEOTIDE SEQUENCE [LARGE SCALE GENOMIC DNA]</scope>
    <source>
        <strain evidence="1 2">NL-1719</strain>
    </source>
</reference>
<proteinExistence type="predicted"/>
<sequence>MATFLPLELELHIFELLVNESPKMAPTLMSLSTYAQNFISSLVYKVMIVYTTQTRREPSMDAIEKYGRHIRHLLFGWELEACGIAALTVYLRTAPNIINLAVWWDFYPEEDWSGLLRRLPLIRLSVSPIHLRWDARGSKETHIKVQNLFAFFPRLTHLDLVWQLPLPMPYIPCLKSLPNLTYISMNFPPSTARSFPDLSNECPGPKAIVIFRHGQEYKEYVESNDSLDGVMDLRVVSCLVPSRVEDWERGARGQPDVYDFGLEILRKRSRIANKSDGV</sequence>
<organism evidence="1 2">
    <name type="scientific">Pluteus cervinus</name>
    <dbReference type="NCBI Taxonomy" id="181527"/>
    <lineage>
        <taxon>Eukaryota</taxon>
        <taxon>Fungi</taxon>
        <taxon>Dikarya</taxon>
        <taxon>Basidiomycota</taxon>
        <taxon>Agaricomycotina</taxon>
        <taxon>Agaricomycetes</taxon>
        <taxon>Agaricomycetidae</taxon>
        <taxon>Agaricales</taxon>
        <taxon>Pluteineae</taxon>
        <taxon>Pluteaceae</taxon>
        <taxon>Pluteus</taxon>
    </lineage>
</organism>
<accession>A0ACD3AGE4</accession>